<gene>
    <name evidence="1" type="ORF">BN2476_1720001</name>
    <name evidence="2" type="ORF">BN2476_1850004</name>
</gene>
<organism evidence="2 3">
    <name type="scientific">Paraburkholderia piptadeniae</name>
    <dbReference type="NCBI Taxonomy" id="1701573"/>
    <lineage>
        <taxon>Bacteria</taxon>
        <taxon>Pseudomonadati</taxon>
        <taxon>Pseudomonadota</taxon>
        <taxon>Betaproteobacteria</taxon>
        <taxon>Burkholderiales</taxon>
        <taxon>Burkholderiaceae</taxon>
        <taxon>Paraburkholderia</taxon>
    </lineage>
</organism>
<evidence type="ECO:0000313" key="2">
    <source>
        <dbReference type="EMBL" id="SIT52104.1"/>
    </source>
</evidence>
<dbReference type="EMBL" id="CYGY02000185">
    <property type="protein sequence ID" value="SIT52104.1"/>
    <property type="molecule type" value="Genomic_DNA"/>
</dbReference>
<proteinExistence type="predicted"/>
<keyword evidence="3" id="KW-1185">Reference proteome</keyword>
<evidence type="ECO:0000313" key="1">
    <source>
        <dbReference type="EMBL" id="SIT52030.1"/>
    </source>
</evidence>
<dbReference type="Proteomes" id="UP000195569">
    <property type="component" value="Unassembled WGS sequence"/>
</dbReference>
<name>A0A1N7SXI3_9BURK</name>
<sequence length="56" mass="6751">MACVRRYLRNLEELIAERGISVDHSTAHCWVLKLLPTRGEAFHRHERPRRQDLTRR</sequence>
<dbReference type="EMBL" id="CYGY02000172">
    <property type="protein sequence ID" value="SIT52030.1"/>
    <property type="molecule type" value="Genomic_DNA"/>
</dbReference>
<dbReference type="AlphaFoldDB" id="A0A1N7SXI3"/>
<protein>
    <submittedName>
        <fullName evidence="2">Transposase</fullName>
    </submittedName>
</protein>
<reference evidence="2" key="2">
    <citation type="submission" date="2016-12" db="EMBL/GenBank/DDBJ databases">
        <authorList>
            <person name="Song W.-J."/>
            <person name="Kurnit D.M."/>
        </authorList>
    </citation>
    <scope>NUCLEOTIDE SEQUENCE [LARGE SCALE GENOMIC DNA]</scope>
    <source>
        <strain evidence="2">STM 7183</strain>
    </source>
</reference>
<evidence type="ECO:0000313" key="3">
    <source>
        <dbReference type="Proteomes" id="UP000195569"/>
    </source>
</evidence>
<reference evidence="3" key="1">
    <citation type="submission" date="2016-12" db="EMBL/GenBank/DDBJ databases">
        <authorList>
            <person name="Moulin L."/>
        </authorList>
    </citation>
    <scope>NUCLEOTIDE SEQUENCE [LARGE SCALE GENOMIC DNA]</scope>
    <source>
        <strain evidence="3">STM 7183</strain>
    </source>
</reference>
<accession>A0A1N7SXI3</accession>